<evidence type="ECO:0000256" key="1">
    <source>
        <dbReference type="ARBA" id="ARBA00022729"/>
    </source>
</evidence>
<organism evidence="4 5">
    <name type="scientific">Rhodosorus marinus</name>
    <dbReference type="NCBI Taxonomy" id="101924"/>
    <lineage>
        <taxon>Eukaryota</taxon>
        <taxon>Rhodophyta</taxon>
        <taxon>Stylonematophyceae</taxon>
        <taxon>Stylonematales</taxon>
        <taxon>Stylonemataceae</taxon>
        <taxon>Rhodosorus</taxon>
    </lineage>
</organism>
<dbReference type="PANTHER" id="PTHR19328:SF13">
    <property type="entry name" value="HIPL1 PROTEIN"/>
    <property type="match status" value="1"/>
</dbReference>
<feature type="signal peptide" evidence="2">
    <location>
        <begin position="1"/>
        <end position="21"/>
    </location>
</feature>
<dbReference type="Gene3D" id="2.60.40.1220">
    <property type="match status" value="2"/>
</dbReference>
<comment type="caution">
    <text evidence="4">The sequence shown here is derived from an EMBL/GenBank/DDBJ whole genome shotgun (WGS) entry which is preliminary data.</text>
</comment>
<dbReference type="EMBL" id="JAMWBK010000006">
    <property type="protein sequence ID" value="KAJ8904121.1"/>
    <property type="molecule type" value="Genomic_DNA"/>
</dbReference>
<evidence type="ECO:0000256" key="2">
    <source>
        <dbReference type="SAM" id="SignalP"/>
    </source>
</evidence>
<dbReference type="Pfam" id="PF13205">
    <property type="entry name" value="Big_5"/>
    <property type="match status" value="2"/>
</dbReference>
<dbReference type="AlphaFoldDB" id="A0AAV8UU87"/>
<dbReference type="InterPro" id="IPR032812">
    <property type="entry name" value="SbsA_Ig"/>
</dbReference>
<dbReference type="InterPro" id="IPR011042">
    <property type="entry name" value="6-blade_b-propeller_TolB-like"/>
</dbReference>
<dbReference type="InterPro" id="IPR011041">
    <property type="entry name" value="Quinoprot_gluc/sorb_DH_b-prop"/>
</dbReference>
<gene>
    <name evidence="4" type="ORF">NDN08_000648</name>
</gene>
<proteinExistence type="predicted"/>
<dbReference type="Proteomes" id="UP001157974">
    <property type="component" value="Unassembled WGS sequence"/>
</dbReference>
<dbReference type="SMART" id="SM00776">
    <property type="entry name" value="NPCBM"/>
    <property type="match status" value="1"/>
</dbReference>
<evidence type="ECO:0000313" key="5">
    <source>
        <dbReference type="Proteomes" id="UP001157974"/>
    </source>
</evidence>
<name>A0AAV8UU87_9RHOD</name>
<accession>A0AAV8UU87</accession>
<dbReference type="InterPro" id="IPR014755">
    <property type="entry name" value="Cu-Rt/internalin_Ig-like"/>
</dbReference>
<dbReference type="Gene3D" id="2.60.120.1060">
    <property type="entry name" value="NPCBM/NEW2 domain"/>
    <property type="match status" value="1"/>
</dbReference>
<feature type="chain" id="PRO_5043664510" description="Glycosyl hydrolase family 98 putative carbohydrate-binding module domain-containing protein" evidence="2">
    <location>
        <begin position="22"/>
        <end position="1253"/>
    </location>
</feature>
<dbReference type="SUPFAM" id="SSF49785">
    <property type="entry name" value="Galactose-binding domain-like"/>
    <property type="match status" value="1"/>
</dbReference>
<reference evidence="4 5" key="1">
    <citation type="journal article" date="2023" name="Nat. Commun.">
        <title>Origin of minicircular mitochondrial genomes in red algae.</title>
        <authorList>
            <person name="Lee Y."/>
            <person name="Cho C.H."/>
            <person name="Lee Y.M."/>
            <person name="Park S.I."/>
            <person name="Yang J.H."/>
            <person name="West J.A."/>
            <person name="Bhattacharya D."/>
            <person name="Yoon H.S."/>
        </authorList>
    </citation>
    <scope>NUCLEOTIDE SEQUENCE [LARGE SCALE GENOMIC DNA]</scope>
    <source>
        <strain evidence="4 5">CCMP1338</strain>
        <tissue evidence="4">Whole cell</tissue>
    </source>
</reference>
<dbReference type="Pfam" id="PF08305">
    <property type="entry name" value="NPCBM"/>
    <property type="match status" value="1"/>
</dbReference>
<dbReference type="Pfam" id="PF07995">
    <property type="entry name" value="GSDH"/>
    <property type="match status" value="1"/>
</dbReference>
<evidence type="ECO:0000313" key="4">
    <source>
        <dbReference type="EMBL" id="KAJ8904121.1"/>
    </source>
</evidence>
<keyword evidence="1 2" id="KW-0732">Signal</keyword>
<dbReference type="InterPro" id="IPR008979">
    <property type="entry name" value="Galactose-bd-like_sf"/>
</dbReference>
<dbReference type="InterPro" id="IPR038637">
    <property type="entry name" value="NPCBM_sf"/>
</dbReference>
<dbReference type="Gene3D" id="2.120.10.30">
    <property type="entry name" value="TolB, C-terminal domain"/>
    <property type="match status" value="1"/>
</dbReference>
<evidence type="ECO:0000259" key="3">
    <source>
        <dbReference type="SMART" id="SM00776"/>
    </source>
</evidence>
<dbReference type="InterPro" id="IPR012938">
    <property type="entry name" value="Glc/Sorbosone_DH"/>
</dbReference>
<dbReference type="InterPro" id="IPR013222">
    <property type="entry name" value="Glyco_hyd_98_carb-bd"/>
</dbReference>
<dbReference type="PANTHER" id="PTHR19328">
    <property type="entry name" value="HEDGEHOG-INTERACTING PROTEIN"/>
    <property type="match status" value="1"/>
</dbReference>
<keyword evidence="5" id="KW-1185">Reference proteome</keyword>
<sequence>MKTLRFILGIALLGVFLNVDGVIIDRENIVNELVAESDQIQTPIDIDWIPGDVTRMLICDKRGIIFLMIDGELQPKPFLDIRSKVESIGSRGLFACLVDKNFSKNPYIYLSYVDNRVQSPPDRAKSGKIVKYKVNNALTEASGEVVLVGKQFPPVNGCGSNKSIGRKDIICLDANQHNIGYLVQNPANGEIFAGLGDAAIPSTFDDLPFRAFDLDFLVGKVLCIQRNGRGCQGNPFVRNGNLKENRGKVWSYGYRFPFRGNWDPVNKLPLTAHVGFARYESIVLTRKGLNFGWPCMEGPKENPKAATDPICKQIKSGKIELDKNRSLWDYDHNFGTSVTGVERLSSDKWPESMKNLLAVADYTKSWIKLIEVTRNGIVGKPQDLLSDVLGPVQVKQGPDGHLYYISILAQSVSRIRFQLDTTKPEVVQVLPPFGSSNAETTTPVEIKFSKRIDFDTVNRQRVRVVNAKNNKAVALSFSWDAARNTVVAQPNGRLARNTDYEVTVSGIKDNQGRTMVGNFKSSFKTGTGFSLYISDLKFVKAINGKDKVLRDKQPFQSAQKVQPQLSIRGTIYPKGLGVHARSEVVVDLPQGCTRLQAYVGVDDLRRNLEEGELFYEVLADKKRVFYTQNPTTKQGPAVYVDARVAAASRVTLITTKSGRTGPAAAVGTWGDAQFRCGGYDTARPKVTKVSPGQGLGINGSIDVTFSEPMDVKSTVAATELLLPIALGGYDLGFTTTFSKSLKTMTIKPNQPLLHDTEYQLTIQSSAEDLSQNRLSADVQRNLKTAAVAPNGERIGLVELVTRGRNPAANFRKIVGGGGNTGTRVRQFNNGIAMTGYSVATFQLPGSGCTSISFIAGKENARKDGETCRMKMFEATGPQGAEKTVFDEEFTDSRASVTVKNKTLTNARRLRLIVAKSPPAPGPVQCSWAAVQLTCGGEQVLLTKQEVVDRVGNALGINKRRSGQPIALRIPTTGTGGGTPTKIELKPNVEVKYITPGVCSTLNMRVDAKNGGTVNVQLLSGNGRQLCQTGTLNSGTGKNISCNVRGVSRLTLKATGSGGVAEISNANFNCAKGSRQPRCEFGDFPANFKVKDEVCYSATCYNFKGQVLPASSVSWVTKIIHCQALCHEHEEETTRGNRGCYTIPDHGDFFFMEFDVIARDGEAVSVYTRQVRPQTVTVTVTTMPPGIDVGVDSLAGPSPLKSIVLVGAKFTANVPAKSGKNTFKFWDDNRNAPGDRPFQFNKAGTRKYNAVYTR</sequence>
<dbReference type="SUPFAM" id="SSF50952">
    <property type="entry name" value="Soluble quinoprotein glucose dehydrogenase"/>
    <property type="match status" value="1"/>
</dbReference>
<protein>
    <recommendedName>
        <fullName evidence="3">Glycosyl hydrolase family 98 putative carbohydrate-binding module domain-containing protein</fullName>
    </recommendedName>
</protein>
<feature type="domain" description="Glycosyl hydrolase family 98 putative carbohydrate-binding module" evidence="3">
    <location>
        <begin position="527"/>
        <end position="676"/>
    </location>
</feature>